<dbReference type="InterPro" id="IPR013498">
    <property type="entry name" value="Topo_IA_Znf"/>
</dbReference>
<dbReference type="Proteomes" id="UP000229370">
    <property type="component" value="Unassembled WGS sequence"/>
</dbReference>
<evidence type="ECO:0000256" key="7">
    <source>
        <dbReference type="ARBA" id="ARBA00023029"/>
    </source>
</evidence>
<evidence type="ECO:0000256" key="6">
    <source>
        <dbReference type="ARBA" id="ARBA00022842"/>
    </source>
</evidence>
<dbReference type="Pfam" id="PF01751">
    <property type="entry name" value="Toprim"/>
    <property type="match status" value="1"/>
</dbReference>
<evidence type="ECO:0000256" key="2">
    <source>
        <dbReference type="ARBA" id="ARBA00009446"/>
    </source>
</evidence>
<dbReference type="InterPro" id="IPR023406">
    <property type="entry name" value="Topo_IA_AS"/>
</dbReference>
<feature type="site" description="Interaction with DNA" evidence="10">
    <location>
        <position position="155"/>
    </location>
</feature>
<evidence type="ECO:0000256" key="1">
    <source>
        <dbReference type="ARBA" id="ARBA00000213"/>
    </source>
</evidence>
<dbReference type="GO" id="GO:0006265">
    <property type="term" value="P:DNA topological change"/>
    <property type="evidence" value="ECO:0007669"/>
    <property type="project" value="UniProtKB-UniRule"/>
</dbReference>
<dbReference type="AlphaFoldDB" id="A0A2M8GNT8"/>
<dbReference type="SUPFAM" id="SSF57783">
    <property type="entry name" value="Zinc beta-ribbon"/>
    <property type="match status" value="2"/>
</dbReference>
<dbReference type="GO" id="GO:0008270">
    <property type="term" value="F:zinc ion binding"/>
    <property type="evidence" value="ECO:0007669"/>
    <property type="project" value="UniProtKB-KW"/>
</dbReference>
<name>A0A2M8GNT8_9BACT</name>
<dbReference type="PANTHER" id="PTHR42785">
    <property type="entry name" value="DNA TOPOISOMERASE, TYPE IA, CORE"/>
    <property type="match status" value="1"/>
</dbReference>
<feature type="domain" description="Topo IA-type catalytic" evidence="12">
    <location>
        <begin position="141"/>
        <end position="575"/>
    </location>
</feature>
<dbReference type="EC" id="5.6.2.1" evidence="10"/>
<dbReference type="InterPro" id="IPR006171">
    <property type="entry name" value="TOPRIM_dom"/>
</dbReference>
<dbReference type="SMART" id="SM00437">
    <property type="entry name" value="TOP1Ac"/>
    <property type="match status" value="1"/>
</dbReference>
<dbReference type="InterPro" id="IPR003601">
    <property type="entry name" value="Topo_IA_2"/>
</dbReference>
<dbReference type="NCBIfam" id="TIGR01051">
    <property type="entry name" value="topA_bact"/>
    <property type="match status" value="1"/>
</dbReference>
<feature type="site" description="Interaction with DNA" evidence="10">
    <location>
        <position position="320"/>
    </location>
</feature>
<dbReference type="SMART" id="SM00436">
    <property type="entry name" value="TOP1Bc"/>
    <property type="match status" value="1"/>
</dbReference>
<keyword evidence="4" id="KW-0863">Zinc-finger</keyword>
<dbReference type="InterPro" id="IPR013826">
    <property type="entry name" value="Topo_IA_cen_sub3"/>
</dbReference>
<dbReference type="InterPro" id="IPR013824">
    <property type="entry name" value="Topo_IA_cen_sub1"/>
</dbReference>
<accession>A0A2M8GNT8</accession>
<organism evidence="13 14">
    <name type="scientific">Candidatus Roizmanbacteria bacterium CG_4_8_14_3_um_filter_36_10</name>
    <dbReference type="NCBI Taxonomy" id="1974834"/>
    <lineage>
        <taxon>Bacteria</taxon>
        <taxon>Candidatus Roizmaniibacteriota</taxon>
    </lineage>
</organism>
<evidence type="ECO:0000313" key="13">
    <source>
        <dbReference type="EMBL" id="PJC82178.1"/>
    </source>
</evidence>
<reference evidence="14" key="1">
    <citation type="submission" date="2017-09" db="EMBL/GenBank/DDBJ databases">
        <title>Depth-based differentiation of microbial function through sediment-hosted aquifers and enrichment of novel symbionts in the deep terrestrial subsurface.</title>
        <authorList>
            <person name="Probst A.J."/>
            <person name="Ladd B."/>
            <person name="Jarett J.K."/>
            <person name="Geller-Mcgrath D.E."/>
            <person name="Sieber C.M.K."/>
            <person name="Emerson J.B."/>
            <person name="Anantharaman K."/>
            <person name="Thomas B.C."/>
            <person name="Malmstrom R."/>
            <person name="Stieglmeier M."/>
            <person name="Klingl A."/>
            <person name="Woyke T."/>
            <person name="Ryan C.M."/>
            <person name="Banfield J.F."/>
        </authorList>
    </citation>
    <scope>NUCLEOTIDE SEQUENCE [LARGE SCALE GENOMIC DNA]</scope>
</reference>
<sequence length="669" mass="77766">MALIIVESPTKARTFNRILKGRDYFVFASFGHIRDLPSNKLSINYKNQFQPDYQIIPNKRKVVNELRRLAKSNTEIILATDLDREGESIAYHAAYVMGFIKENWPEFNIKRSIKDKLKRIVFHEITAKALEEALKNPQELRTNLVKAQQSRRILDRIVGYELSPLLWKTMGKNWLSAGRVQTVALRLVVEREKEIRKFKLEDYFQIYGEFSQIAPFKAKLISKEGVVFEEKITTQLFTGIYTYSKTSINQKNIEEIKSDLGNDHFHVFSIDESKEKRYPPPPLTTSLLQQNAFYKCGFSSKMTMRLAQDLYERGLITYHRTDSFNLSTNFVFKAQDYIKKEFGNQYALEKPRGYKTKSKMAQEAHEAIRPTKFEKEINSTGLTINHKRLYNIIFNRAIASQMKEAEINLIKIQILSDKKYLLITLIEQVVFDGFFRLLNPKFAKENKIKPNIKVNDSLDLKTLTPELLTTKPPPRFNEASLIRILEEKGIGRPSTYAAIISLIQLKNYTEKDGRYFVPTKLGEAVCDFLAESFPEIFNLDFTASMEDDLDKVAGGEKNFIDLLNIFYEPFKKRLVEKKDQKITIDVQDELDEVCPQCKSALVIRYSRFGKFIACSSYPKCKYTKSFLKTVKGKMCPKCAGEIVIRYSKNRKRFYGCSNYPKCKYSTWKL</sequence>
<dbReference type="CDD" id="cd00186">
    <property type="entry name" value="TOP1Ac"/>
    <property type="match status" value="1"/>
</dbReference>
<keyword evidence="9 10" id="KW-0413">Isomerase</keyword>
<dbReference type="HAMAP" id="MF_00952">
    <property type="entry name" value="Topoisom_1_prok"/>
    <property type="match status" value="1"/>
</dbReference>
<dbReference type="InterPro" id="IPR005733">
    <property type="entry name" value="TopoI_bac-type"/>
</dbReference>
<proteinExistence type="inferred from homology"/>
<dbReference type="SUPFAM" id="SSF56712">
    <property type="entry name" value="Prokaryotic type I DNA topoisomerase"/>
    <property type="match status" value="1"/>
</dbReference>
<comment type="catalytic activity">
    <reaction evidence="1 10">
        <text>ATP-independent breakage of single-stranded DNA, followed by passage and rejoining.</text>
        <dbReference type="EC" id="5.6.2.1"/>
    </reaction>
</comment>
<evidence type="ECO:0000256" key="8">
    <source>
        <dbReference type="ARBA" id="ARBA00023125"/>
    </source>
</evidence>
<feature type="site" description="Interaction with DNA" evidence="10">
    <location>
        <position position="167"/>
    </location>
</feature>
<keyword evidence="8 10" id="KW-0238">DNA-binding</keyword>
<dbReference type="GO" id="GO:0005694">
    <property type="term" value="C:chromosome"/>
    <property type="evidence" value="ECO:0007669"/>
    <property type="project" value="InterPro"/>
</dbReference>
<comment type="subunit">
    <text evidence="10">Monomer.</text>
</comment>
<dbReference type="PROSITE" id="PS00396">
    <property type="entry name" value="TOPO_IA_1"/>
    <property type="match status" value="1"/>
</dbReference>
<comment type="function">
    <text evidence="10">Releases the supercoiling and torsional tension of DNA, which is introduced during the DNA replication and transcription, by transiently cleaving and rejoining one strand of the DNA duplex. Introduces a single-strand break via transesterification at a target site in duplex DNA. The scissile phosphodiester is attacked by the catalytic tyrosine of the enzyme, resulting in the formation of a DNA-(5'-phosphotyrosyl)-enzyme intermediate and the expulsion of a 3'-OH DNA strand. The free DNA strand then undergoes passage around the unbroken strand, thus removing DNA supercoils. Finally, in the religation step, the DNA 3'-OH attacks the covalent intermediate to expel the active-site tyrosine and restore the DNA phosphodiester backbone.</text>
</comment>
<dbReference type="PRINTS" id="PR00417">
    <property type="entry name" value="PRTPISMRASEI"/>
</dbReference>
<dbReference type="GO" id="GO:0003677">
    <property type="term" value="F:DNA binding"/>
    <property type="evidence" value="ECO:0007669"/>
    <property type="project" value="UniProtKB-KW"/>
</dbReference>
<evidence type="ECO:0000313" key="14">
    <source>
        <dbReference type="Proteomes" id="UP000229370"/>
    </source>
</evidence>
<feature type="region of interest" description="Interaction with DNA" evidence="10">
    <location>
        <begin position="176"/>
        <end position="181"/>
    </location>
</feature>
<dbReference type="EMBL" id="PFQK01000020">
    <property type="protein sequence ID" value="PJC82178.1"/>
    <property type="molecule type" value="Genomic_DNA"/>
</dbReference>
<dbReference type="PANTHER" id="PTHR42785:SF1">
    <property type="entry name" value="DNA TOPOISOMERASE"/>
    <property type="match status" value="1"/>
</dbReference>
<dbReference type="Gene3D" id="1.10.290.10">
    <property type="entry name" value="Topoisomerase I, domain 4"/>
    <property type="match status" value="1"/>
</dbReference>
<feature type="site" description="Interaction with DNA" evidence="10">
    <location>
        <position position="32"/>
    </location>
</feature>
<feature type="site" description="Interaction with DNA" evidence="10">
    <location>
        <position position="152"/>
    </location>
</feature>
<keyword evidence="6" id="KW-0460">Magnesium</keyword>
<dbReference type="Gene3D" id="2.70.20.10">
    <property type="entry name" value="Topoisomerase I, domain 3"/>
    <property type="match status" value="1"/>
</dbReference>
<dbReference type="Gene3D" id="1.10.460.10">
    <property type="entry name" value="Topoisomerase I, domain 2"/>
    <property type="match status" value="1"/>
</dbReference>
<dbReference type="InterPro" id="IPR013497">
    <property type="entry name" value="Topo_IA_cen"/>
</dbReference>
<evidence type="ECO:0000259" key="11">
    <source>
        <dbReference type="PROSITE" id="PS50880"/>
    </source>
</evidence>
<comment type="similarity">
    <text evidence="2 10">Belongs to the type IA topoisomerase family.</text>
</comment>
<dbReference type="PROSITE" id="PS52039">
    <property type="entry name" value="TOPO_IA_2"/>
    <property type="match status" value="1"/>
</dbReference>
<keyword evidence="5" id="KW-0862">Zinc</keyword>
<feature type="active site" description="O-(5'-phospho-DNA)-tyrosine intermediate" evidence="10">
    <location>
        <position position="318"/>
    </location>
</feature>
<evidence type="ECO:0000256" key="4">
    <source>
        <dbReference type="ARBA" id="ARBA00022771"/>
    </source>
</evidence>
<evidence type="ECO:0000256" key="9">
    <source>
        <dbReference type="ARBA" id="ARBA00023235"/>
    </source>
</evidence>
<protein>
    <recommendedName>
        <fullName evidence="10">DNA topoisomerase 1</fullName>
        <ecNumber evidence="10">5.6.2.1</ecNumber>
    </recommendedName>
    <alternativeName>
        <fullName evidence="10">DNA topoisomerase I</fullName>
    </alternativeName>
</protein>
<dbReference type="InterPro" id="IPR023405">
    <property type="entry name" value="Topo_IA_core_domain"/>
</dbReference>
<keyword evidence="3" id="KW-0479">Metal-binding</keyword>
<dbReference type="PROSITE" id="PS50880">
    <property type="entry name" value="TOPRIM"/>
    <property type="match status" value="1"/>
</dbReference>
<keyword evidence="7 10" id="KW-0799">Topoisomerase</keyword>
<evidence type="ECO:0000256" key="10">
    <source>
        <dbReference type="HAMAP-Rule" id="MF_00952"/>
    </source>
</evidence>
<feature type="site" description="Interaction with DNA" evidence="10">
    <location>
        <position position="160"/>
    </location>
</feature>
<comment type="caution">
    <text evidence="13">The sequence shown here is derived from an EMBL/GenBank/DDBJ whole genome shotgun (WGS) entry which is preliminary data.</text>
</comment>
<comment type="caution">
    <text evidence="10">Lacks conserved residue(s) required for the propagation of feature annotation.</text>
</comment>
<dbReference type="InterPro" id="IPR013825">
    <property type="entry name" value="Topo_IA_cen_sub2"/>
</dbReference>
<dbReference type="Pfam" id="PF01131">
    <property type="entry name" value="Topoisom_bac"/>
    <property type="match status" value="1"/>
</dbReference>
<dbReference type="GO" id="GO:0003917">
    <property type="term" value="F:DNA topoisomerase type I (single strand cut, ATP-independent) activity"/>
    <property type="evidence" value="ECO:0007669"/>
    <property type="project" value="UniProtKB-UniRule"/>
</dbReference>
<evidence type="ECO:0000256" key="3">
    <source>
        <dbReference type="ARBA" id="ARBA00022723"/>
    </source>
</evidence>
<feature type="site" description="Interaction with DNA" evidence="10">
    <location>
        <position position="151"/>
    </location>
</feature>
<dbReference type="SMART" id="SM00493">
    <property type="entry name" value="TOPRIM"/>
    <property type="match status" value="1"/>
</dbReference>
<dbReference type="Gene3D" id="3.40.50.140">
    <property type="match status" value="1"/>
</dbReference>
<feature type="domain" description="Toprim" evidence="11">
    <location>
        <begin position="1"/>
        <end position="115"/>
    </location>
</feature>
<gene>
    <name evidence="10" type="primary">topA</name>
    <name evidence="13" type="ORF">CO007_00805</name>
</gene>
<evidence type="ECO:0000256" key="5">
    <source>
        <dbReference type="ARBA" id="ARBA00022833"/>
    </source>
</evidence>
<dbReference type="InterPro" id="IPR003602">
    <property type="entry name" value="Topo_IA_DNA-bd_dom"/>
</dbReference>
<evidence type="ECO:0000259" key="12">
    <source>
        <dbReference type="PROSITE" id="PS52039"/>
    </source>
</evidence>
<dbReference type="Pfam" id="PF01396">
    <property type="entry name" value="Zn_ribbon_Top1"/>
    <property type="match status" value="2"/>
</dbReference>
<dbReference type="InterPro" id="IPR028612">
    <property type="entry name" value="Topoisom_1_IA"/>
</dbReference>
<dbReference type="Gene3D" id="3.30.65.10">
    <property type="entry name" value="Bacterial Topoisomerase I, domain 1"/>
    <property type="match status" value="2"/>
</dbReference>
<dbReference type="InterPro" id="IPR000380">
    <property type="entry name" value="Topo_IA"/>
</dbReference>